<gene>
    <name evidence="7" type="ORF">GCM10023156_09920</name>
</gene>
<dbReference type="Pfam" id="PF00884">
    <property type="entry name" value="Sulfatase"/>
    <property type="match status" value="1"/>
</dbReference>
<feature type="chain" id="PRO_5046377618" evidence="5">
    <location>
        <begin position="25"/>
        <end position="1084"/>
    </location>
</feature>
<dbReference type="Gene3D" id="2.115.10.20">
    <property type="entry name" value="Glycosyl hydrolase domain, family 43"/>
    <property type="match status" value="1"/>
</dbReference>
<comment type="caution">
    <text evidence="7">The sequence shown here is derived from an EMBL/GenBank/DDBJ whole genome shotgun (WGS) entry which is preliminary data.</text>
</comment>
<dbReference type="Gene3D" id="3.40.720.10">
    <property type="entry name" value="Alkaline Phosphatase, subunit A"/>
    <property type="match status" value="1"/>
</dbReference>
<keyword evidence="5" id="KW-0732">Signal</keyword>
<dbReference type="EMBL" id="BAABGA010000012">
    <property type="protein sequence ID" value="GAA4447651.1"/>
    <property type="molecule type" value="Genomic_DNA"/>
</dbReference>
<evidence type="ECO:0000313" key="8">
    <source>
        <dbReference type="Proteomes" id="UP001500840"/>
    </source>
</evidence>
<comment type="similarity">
    <text evidence="2">Belongs to the glycosyl hydrolase 43 family.</text>
</comment>
<dbReference type="InterPro" id="IPR050738">
    <property type="entry name" value="Sulfatase"/>
</dbReference>
<reference evidence="8" key="1">
    <citation type="journal article" date="2019" name="Int. J. Syst. Evol. Microbiol.">
        <title>The Global Catalogue of Microorganisms (GCM) 10K type strain sequencing project: providing services to taxonomists for standard genome sequencing and annotation.</title>
        <authorList>
            <consortium name="The Broad Institute Genomics Platform"/>
            <consortium name="The Broad Institute Genome Sequencing Center for Infectious Disease"/>
            <person name="Wu L."/>
            <person name="Ma J."/>
        </authorList>
    </citation>
    <scope>NUCLEOTIDE SEQUENCE [LARGE SCALE GENOMIC DNA]</scope>
    <source>
        <strain evidence="8">JCM 17759</strain>
    </source>
</reference>
<dbReference type="InterPro" id="IPR000917">
    <property type="entry name" value="Sulfatase_N"/>
</dbReference>
<feature type="signal peptide" evidence="5">
    <location>
        <begin position="1"/>
        <end position="24"/>
    </location>
</feature>
<evidence type="ECO:0000256" key="5">
    <source>
        <dbReference type="SAM" id="SignalP"/>
    </source>
</evidence>
<keyword evidence="8" id="KW-1185">Reference proteome</keyword>
<evidence type="ECO:0000256" key="4">
    <source>
        <dbReference type="ARBA" id="ARBA00023295"/>
    </source>
</evidence>
<dbReference type="InterPro" id="IPR006710">
    <property type="entry name" value="Glyco_hydro_43"/>
</dbReference>
<evidence type="ECO:0000259" key="6">
    <source>
        <dbReference type="Pfam" id="PF00884"/>
    </source>
</evidence>
<dbReference type="Pfam" id="PF04616">
    <property type="entry name" value="Glyco_hydro_43"/>
    <property type="match status" value="1"/>
</dbReference>
<evidence type="ECO:0000313" key="7">
    <source>
        <dbReference type="EMBL" id="GAA4447651.1"/>
    </source>
</evidence>
<comment type="similarity">
    <text evidence="1">Belongs to the sulfatase family.</text>
</comment>
<proteinExistence type="inferred from homology"/>
<dbReference type="PANTHER" id="PTHR42693:SF53">
    <property type="entry name" value="ENDO-4-O-SULFATASE"/>
    <property type="match status" value="1"/>
</dbReference>
<sequence>MRMTYLLQRLTAIAAVMLSTWATAAERPNILVILADDLGYSDLGCYGGEIPTPNIDSLAAGGARFTQVYNSARCCPTRASLMTGLYPSQTGIGDFTTGRPDAKRGPGYIGRLNDQCATLAEVLKPAGYGCYYVGKWHLHPETGPIRRGFDEFYGYTDDHSHDQYDADYYIRLPEGRKKEIDPAADDFYATDVFNEYALNFIRKGQSSDKPWFLFLGHSSPHFPVQAPAERADKYDATYQRGWDVLREERFARMQKLGLVDGDRWRLSPRSLVPVDRDDIANGFSGQQNPAWDSLDQDRQLDLARRMAVFAAMVEGVDKGVGQIIDHLKQTDDLENTLILFLSDNGACYEWGPFGFDGKSRRGTTTLHTGDKIREIGGRGTHQSYGSGWANLGNTPFRLYKHFTNEGGISSPFIAHWPKGIGKSDDWIRDPAHVMDVMPTLMEAAGATYPETLGGNAITPLEGTSLLPAMRGETLPERTIGFDHQAAHALRKGDWKAVYAKRMPDELKWELYNLAEDRSELNDLAEKEPERTRSMVAQWEEWARRVGVIWDPEPSEGGGATKAVESPAIANRRIKIEAVVEANTPHGIVLAQGGNQHGYALHFIDGVPAFDVRVNGEVTRLIATEKVRGKIKLQAILSDDQMQLSVNDQPPLRRPSPGFIPAQPIDALSVGFDDRTAAGDYAAPNPFNGKVIDYKVNTTQAKKKKQSGDATTAADDFPASAFIQQKTDRKPGPVMDAATIRAGLQSHDRALHIKSGWIRDPYITLGPDDYYYLTGTQPNADDPREAADPYNIGLGGESIVGDQVRVYRSKDLIHWESLGPIFTIDDIFAATKKDKKPKHIWAPEIHWLGDRWALVHCPKQVSSLATTAGKELAGPWTHPMKGGMGPRHDPSLFTDDDGTIYLLWQNTMIAPLSKDLSRYTGDPVRIDPAGSRPGPDGKPISRIGHEGATMIKVDGKYVHLGTAWSTDQGRRGSYNLYYSVADEITGPYGPRKFAGRFLGHGTPFQDKQGRWWCTAFFNGNVPPLSRTGIETRDIGDNAKTINEQGVTIVPLEVRVLDDGEIFIRAKDPAYRNPGPDEAQRFEIAD</sequence>
<evidence type="ECO:0000256" key="3">
    <source>
        <dbReference type="ARBA" id="ARBA00022801"/>
    </source>
</evidence>
<dbReference type="SUPFAM" id="SSF53649">
    <property type="entry name" value="Alkaline phosphatase-like"/>
    <property type="match status" value="1"/>
</dbReference>
<dbReference type="SUPFAM" id="SSF75005">
    <property type="entry name" value="Arabinanase/levansucrase/invertase"/>
    <property type="match status" value="1"/>
</dbReference>
<accession>A0ABP8MB23</accession>
<dbReference type="Gene3D" id="3.30.1120.10">
    <property type="match status" value="1"/>
</dbReference>
<protein>
    <submittedName>
        <fullName evidence="7">Sulfatase-like hydrolase/transferase</fullName>
    </submittedName>
</protein>
<feature type="domain" description="Sulfatase N-terminal" evidence="6">
    <location>
        <begin position="28"/>
        <end position="446"/>
    </location>
</feature>
<dbReference type="CDD" id="cd08986">
    <property type="entry name" value="GH43-like"/>
    <property type="match status" value="1"/>
</dbReference>
<organism evidence="7 8">
    <name type="scientific">Novipirellula rosea</name>
    <dbReference type="NCBI Taxonomy" id="1031540"/>
    <lineage>
        <taxon>Bacteria</taxon>
        <taxon>Pseudomonadati</taxon>
        <taxon>Planctomycetota</taxon>
        <taxon>Planctomycetia</taxon>
        <taxon>Pirellulales</taxon>
        <taxon>Pirellulaceae</taxon>
        <taxon>Novipirellula</taxon>
    </lineage>
</organism>
<name>A0ABP8MB23_9BACT</name>
<keyword evidence="3" id="KW-0378">Hydrolase</keyword>
<evidence type="ECO:0000256" key="1">
    <source>
        <dbReference type="ARBA" id="ARBA00008779"/>
    </source>
</evidence>
<dbReference type="PANTHER" id="PTHR42693">
    <property type="entry name" value="ARYLSULFATASE FAMILY MEMBER"/>
    <property type="match status" value="1"/>
</dbReference>
<dbReference type="Proteomes" id="UP001500840">
    <property type="component" value="Unassembled WGS sequence"/>
</dbReference>
<evidence type="ECO:0000256" key="2">
    <source>
        <dbReference type="ARBA" id="ARBA00009865"/>
    </source>
</evidence>
<dbReference type="CDD" id="cd16025">
    <property type="entry name" value="PAS_like"/>
    <property type="match status" value="1"/>
</dbReference>
<keyword evidence="4" id="KW-0326">Glycosidase</keyword>
<dbReference type="InterPro" id="IPR017850">
    <property type="entry name" value="Alkaline_phosphatase_core_sf"/>
</dbReference>
<dbReference type="InterPro" id="IPR023296">
    <property type="entry name" value="Glyco_hydro_beta-prop_sf"/>
</dbReference>